<sequence>MAMTHDYLDYLNEKVGIAPANSQEELQAAQTISELMAQHNVEPRIEEFNAPALAGVVPAALSVAMFLGVLVSGLGFLPLTVIGLVLAIVPAAIAVLRLFGHEVSLGFGPPAQSQNVVAIHRATGPLVTKGNRTIVVVAHYDSPRENFLLSTPVAPYLPLVTKLSVPCSYVTAVCALLQLLGFIPDVVRIVLWLVGIVAALPALLVAVGVIAQRMAACTLGANDNKSSVAAMLGVLENVRPSGMTPRERPAAPEPATAPEDGTPEPAAADVTAAQPVYEEVVGVRHGAEVLRSLGMLPEDCEIEYVAPALVAPGPAAPMTESADTEEPGSTIELSVPSEPSPTGLAEVSEPAVRQDATEPEPTPEEGVSQTAPQPRVTQDSETTLLATPDETADSSVADDGSEADVTAPSEPLRADVPHESPSATARLSVVADDTSRSADERGTSGHAGKAVNRGDSDATQAARPVARTAAPTDPEWGKTSYRPQLSSVARRASLFDLPDPSESEVDPFATDPHAPRVQSPKVATPRTSDAPASVAPTPAVAPEPIETISSIREEAAPARHNPLSGLLDRIKGLRKSSPKDEAPSTGGWLGADDQEDSEEDGGSMWRGGAAPRSGLRLVEDEEAPSEEELREAVLKLGDDALVSHDIWFVALGASSLDHAGMRAFLQQHRSEVRGCFVINLDCVGAGDLCLLKNEGLEVNRRADRRISRLLSGAANDLHMTLDQRPCDWQGTDATVAMRSSLRSVTIRGVDANGLAALSQTADDLPENVSGDQAAQVAELVTEMIRRS</sequence>
<feature type="transmembrane region" description="Helical" evidence="2">
    <location>
        <begin position="52"/>
        <end position="71"/>
    </location>
</feature>
<feature type="transmembrane region" description="Helical" evidence="2">
    <location>
        <begin position="190"/>
        <end position="211"/>
    </location>
</feature>
<keyword evidence="2" id="KW-0812">Transmembrane</keyword>
<evidence type="ECO:0000256" key="2">
    <source>
        <dbReference type="SAM" id="Phobius"/>
    </source>
</evidence>
<dbReference type="EMBL" id="JACSNQ010000003">
    <property type="protein sequence ID" value="MBM6774444.1"/>
    <property type="molecule type" value="Genomic_DNA"/>
</dbReference>
<name>A0ABS2F0D8_9ACTN</name>
<feature type="compositionally biased region" description="Low complexity" evidence="1">
    <location>
        <begin position="458"/>
        <end position="472"/>
    </location>
</feature>
<keyword evidence="4" id="KW-1185">Reference proteome</keyword>
<proteinExistence type="predicted"/>
<feature type="region of interest" description="Disordered" evidence="1">
    <location>
        <begin position="574"/>
        <end position="624"/>
    </location>
</feature>
<evidence type="ECO:0008006" key="5">
    <source>
        <dbReference type="Google" id="ProtNLM"/>
    </source>
</evidence>
<feature type="compositionally biased region" description="Basic and acidic residues" evidence="1">
    <location>
        <begin position="433"/>
        <end position="443"/>
    </location>
</feature>
<keyword evidence="2" id="KW-1133">Transmembrane helix</keyword>
<dbReference type="RefSeq" id="WP_204792800.1">
    <property type="nucleotide sequence ID" value="NZ_JACSNQ010000003.1"/>
</dbReference>
<dbReference type="Proteomes" id="UP000712527">
    <property type="component" value="Unassembled WGS sequence"/>
</dbReference>
<dbReference type="Gene3D" id="3.40.630.10">
    <property type="entry name" value="Zn peptidases"/>
    <property type="match status" value="2"/>
</dbReference>
<feature type="compositionally biased region" description="Acidic residues" evidence="1">
    <location>
        <begin position="592"/>
        <end position="601"/>
    </location>
</feature>
<feature type="compositionally biased region" description="Low complexity" evidence="1">
    <location>
        <begin position="253"/>
        <end position="266"/>
    </location>
</feature>
<gene>
    <name evidence="3" type="ORF">H9X80_02625</name>
</gene>
<dbReference type="SUPFAM" id="SSF53187">
    <property type="entry name" value="Zn-dependent exopeptidases"/>
    <property type="match status" value="2"/>
</dbReference>
<evidence type="ECO:0000256" key="1">
    <source>
        <dbReference type="SAM" id="MobiDB-lite"/>
    </source>
</evidence>
<feature type="region of interest" description="Disordered" evidence="1">
    <location>
        <begin position="315"/>
        <end position="543"/>
    </location>
</feature>
<feature type="compositionally biased region" description="Low complexity" evidence="1">
    <location>
        <begin position="530"/>
        <end position="543"/>
    </location>
</feature>
<accession>A0ABS2F0D8</accession>
<protein>
    <recommendedName>
        <fullName evidence="5">Peptidase M28 domain-containing protein</fullName>
    </recommendedName>
</protein>
<feature type="transmembrane region" description="Helical" evidence="2">
    <location>
        <begin position="163"/>
        <end position="183"/>
    </location>
</feature>
<organism evidence="3 4">
    <name type="scientific">Olsenella profusa</name>
    <dbReference type="NCBI Taxonomy" id="138595"/>
    <lineage>
        <taxon>Bacteria</taxon>
        <taxon>Bacillati</taxon>
        <taxon>Actinomycetota</taxon>
        <taxon>Coriobacteriia</taxon>
        <taxon>Coriobacteriales</taxon>
        <taxon>Atopobiaceae</taxon>
        <taxon>Olsenella</taxon>
    </lineage>
</organism>
<reference evidence="3 4" key="1">
    <citation type="journal article" date="2021" name="Sci. Rep.">
        <title>The distribution of antibiotic resistance genes in chicken gut microbiota commensals.</title>
        <authorList>
            <person name="Juricova H."/>
            <person name="Matiasovicova J."/>
            <person name="Kubasova T."/>
            <person name="Cejkova D."/>
            <person name="Rychlik I."/>
        </authorList>
    </citation>
    <scope>NUCLEOTIDE SEQUENCE [LARGE SCALE GENOMIC DNA]</scope>
    <source>
        <strain evidence="3 4">An794</strain>
    </source>
</reference>
<feature type="region of interest" description="Disordered" evidence="1">
    <location>
        <begin position="239"/>
        <end position="266"/>
    </location>
</feature>
<comment type="caution">
    <text evidence="3">The sequence shown here is derived from an EMBL/GenBank/DDBJ whole genome shotgun (WGS) entry which is preliminary data.</text>
</comment>
<feature type="compositionally biased region" description="Polar residues" evidence="1">
    <location>
        <begin position="367"/>
        <end position="385"/>
    </location>
</feature>
<keyword evidence="2" id="KW-0472">Membrane</keyword>
<evidence type="ECO:0000313" key="3">
    <source>
        <dbReference type="EMBL" id="MBM6774444.1"/>
    </source>
</evidence>
<feature type="transmembrane region" description="Helical" evidence="2">
    <location>
        <begin position="76"/>
        <end position="99"/>
    </location>
</feature>
<evidence type="ECO:0000313" key="4">
    <source>
        <dbReference type="Proteomes" id="UP000712527"/>
    </source>
</evidence>